<dbReference type="Pfam" id="PF00188">
    <property type="entry name" value="CAP"/>
    <property type="match status" value="1"/>
</dbReference>
<evidence type="ECO:0000313" key="3">
    <source>
        <dbReference type="EMBL" id="OON18695.1"/>
    </source>
</evidence>
<dbReference type="InterPro" id="IPR014044">
    <property type="entry name" value="CAP_dom"/>
</dbReference>
<sequence length="116" mass="12590">MVWAGSTRLGCGVKHCPKNGTTLYVCNYKPPGNYRGQKPYTAGTKKDCLTSTTVNGPKQKRSTTSGSGNLWQTRKTTAAKLISFLLILLLSNAAALFLLFIDMQSRKFVDGGTRGL</sequence>
<organism evidence="3 4">
    <name type="scientific">Opisthorchis viverrini</name>
    <name type="common">Southeast Asian liver fluke</name>
    <dbReference type="NCBI Taxonomy" id="6198"/>
    <lineage>
        <taxon>Eukaryota</taxon>
        <taxon>Metazoa</taxon>
        <taxon>Spiralia</taxon>
        <taxon>Lophotrochozoa</taxon>
        <taxon>Platyhelminthes</taxon>
        <taxon>Trematoda</taxon>
        <taxon>Digenea</taxon>
        <taxon>Opisthorchiida</taxon>
        <taxon>Opisthorchiata</taxon>
        <taxon>Opisthorchiidae</taxon>
        <taxon>Opisthorchis</taxon>
    </lineage>
</organism>
<dbReference type="Gene3D" id="3.40.33.10">
    <property type="entry name" value="CAP"/>
    <property type="match status" value="1"/>
</dbReference>
<evidence type="ECO:0000256" key="1">
    <source>
        <dbReference type="SAM" id="Phobius"/>
    </source>
</evidence>
<dbReference type="PROSITE" id="PS01010">
    <property type="entry name" value="CRISP_2"/>
    <property type="match status" value="1"/>
</dbReference>
<dbReference type="GO" id="GO:0005576">
    <property type="term" value="C:extracellular region"/>
    <property type="evidence" value="ECO:0007669"/>
    <property type="project" value="InterPro"/>
</dbReference>
<dbReference type="AlphaFoldDB" id="A0A1S8WWF1"/>
<proteinExistence type="predicted"/>
<evidence type="ECO:0000313" key="4">
    <source>
        <dbReference type="Proteomes" id="UP000243686"/>
    </source>
</evidence>
<keyword evidence="1" id="KW-0472">Membrane</keyword>
<reference evidence="3 4" key="1">
    <citation type="submission" date="2015-03" db="EMBL/GenBank/DDBJ databases">
        <title>Draft genome of the nematode, Opisthorchis viverrini.</title>
        <authorList>
            <person name="Mitreva M."/>
        </authorList>
    </citation>
    <scope>NUCLEOTIDE SEQUENCE [LARGE SCALE GENOMIC DNA]</scope>
    <source>
        <strain evidence="3">Khon Kaen</strain>
    </source>
</reference>
<accession>A0A1S8WWF1</accession>
<dbReference type="InterPro" id="IPR035940">
    <property type="entry name" value="CAP_sf"/>
</dbReference>
<name>A0A1S8WWF1_OPIVI</name>
<keyword evidence="1" id="KW-0812">Transmembrane</keyword>
<dbReference type="SUPFAM" id="SSF55797">
    <property type="entry name" value="PR-1-like"/>
    <property type="match status" value="1"/>
</dbReference>
<keyword evidence="1" id="KW-1133">Transmembrane helix</keyword>
<dbReference type="Proteomes" id="UP000243686">
    <property type="component" value="Unassembled WGS sequence"/>
</dbReference>
<protein>
    <recommendedName>
        <fullName evidence="2">SCP domain-containing protein</fullName>
    </recommendedName>
</protein>
<feature type="transmembrane region" description="Helical" evidence="1">
    <location>
        <begin position="81"/>
        <end position="101"/>
    </location>
</feature>
<evidence type="ECO:0000259" key="2">
    <source>
        <dbReference type="Pfam" id="PF00188"/>
    </source>
</evidence>
<keyword evidence="4" id="KW-1185">Reference proteome</keyword>
<gene>
    <name evidence="3" type="ORF">X801_05448</name>
</gene>
<dbReference type="EMBL" id="KV893937">
    <property type="protein sequence ID" value="OON18695.1"/>
    <property type="molecule type" value="Genomic_DNA"/>
</dbReference>
<dbReference type="InterPro" id="IPR018244">
    <property type="entry name" value="Allrgn_V5/Tpx1_CS"/>
</dbReference>
<feature type="domain" description="SCP" evidence="2">
    <location>
        <begin position="1"/>
        <end position="28"/>
    </location>
</feature>